<evidence type="ECO:0000313" key="2">
    <source>
        <dbReference type="Proteomes" id="UP000051378"/>
    </source>
</evidence>
<proteinExistence type="predicted"/>
<dbReference type="AlphaFoldDB" id="A0A0R2DRP9"/>
<comment type="caution">
    <text evidence="1">The sequence shown here is derived from an EMBL/GenBank/DDBJ whole genome shotgun (WGS) entry which is preliminary data.</text>
</comment>
<evidence type="ECO:0000313" key="1">
    <source>
        <dbReference type="EMBL" id="KRN03527.1"/>
    </source>
</evidence>
<dbReference type="EMBL" id="AYZL01000020">
    <property type="protein sequence ID" value="KRN03527.1"/>
    <property type="molecule type" value="Genomic_DNA"/>
</dbReference>
<name>A0A0R2DRP9_9LACO</name>
<organism evidence="1 2">
    <name type="scientific">Holzapfeliella floricola DSM 23037 = JCM 16512</name>
    <dbReference type="NCBI Taxonomy" id="1423744"/>
    <lineage>
        <taxon>Bacteria</taxon>
        <taxon>Bacillati</taxon>
        <taxon>Bacillota</taxon>
        <taxon>Bacilli</taxon>
        <taxon>Lactobacillales</taxon>
        <taxon>Lactobacillaceae</taxon>
        <taxon>Holzapfeliella</taxon>
    </lineage>
</organism>
<dbReference type="PATRIC" id="fig|1423744.4.peg.649"/>
<gene>
    <name evidence="1" type="ORF">FC86_GL000631</name>
</gene>
<accession>A0A0R2DRP9</accession>
<dbReference type="STRING" id="1423744.FC86_GL000631"/>
<protein>
    <submittedName>
        <fullName evidence="1">Uncharacterized protein</fullName>
    </submittedName>
</protein>
<dbReference type="Proteomes" id="UP000051378">
    <property type="component" value="Unassembled WGS sequence"/>
</dbReference>
<sequence length="115" mass="13311">MRLFTAHSSTSKIEQNQLIMKVKTNLQWGIRSAFLSKRAVFIQYSKKQQLLTLKSGTGRKSYLKFPVGYDLEMPGNEVIINKTGYVAPKTIILRGPNGFRHRFRIQMAWGEIYEN</sequence>
<reference evidence="1 2" key="1">
    <citation type="journal article" date="2015" name="Genome Announc.">
        <title>Expanding the biotechnology potential of lactobacilli through comparative genomics of 213 strains and associated genera.</title>
        <authorList>
            <person name="Sun Z."/>
            <person name="Harris H.M."/>
            <person name="McCann A."/>
            <person name="Guo C."/>
            <person name="Argimon S."/>
            <person name="Zhang W."/>
            <person name="Yang X."/>
            <person name="Jeffery I.B."/>
            <person name="Cooney J.C."/>
            <person name="Kagawa T.F."/>
            <person name="Liu W."/>
            <person name="Song Y."/>
            <person name="Salvetti E."/>
            <person name="Wrobel A."/>
            <person name="Rasinkangas P."/>
            <person name="Parkhill J."/>
            <person name="Rea M.C."/>
            <person name="O'Sullivan O."/>
            <person name="Ritari J."/>
            <person name="Douillard F.P."/>
            <person name="Paul Ross R."/>
            <person name="Yang R."/>
            <person name="Briner A.E."/>
            <person name="Felis G.E."/>
            <person name="de Vos W.M."/>
            <person name="Barrangou R."/>
            <person name="Klaenhammer T.R."/>
            <person name="Caufield P.W."/>
            <person name="Cui Y."/>
            <person name="Zhang H."/>
            <person name="O'Toole P.W."/>
        </authorList>
    </citation>
    <scope>NUCLEOTIDE SEQUENCE [LARGE SCALE GENOMIC DNA]</scope>
    <source>
        <strain evidence="1 2">DSM 23037</strain>
    </source>
</reference>
<keyword evidence="2" id="KW-1185">Reference proteome</keyword>